<keyword evidence="2" id="KW-1185">Reference proteome</keyword>
<accession>A0ABQ7JHT2</accession>
<reference evidence="1 2" key="1">
    <citation type="journal article" date="2020" name="Fungal Divers.">
        <title>Resolving the Mortierellaceae phylogeny through synthesis of multi-gene phylogenetics and phylogenomics.</title>
        <authorList>
            <person name="Vandepol N."/>
            <person name="Liber J."/>
            <person name="Desiro A."/>
            <person name="Na H."/>
            <person name="Kennedy M."/>
            <person name="Barry K."/>
            <person name="Grigoriev I.V."/>
            <person name="Miller A.N."/>
            <person name="O'Donnell K."/>
            <person name="Stajich J.E."/>
            <person name="Bonito G."/>
        </authorList>
    </citation>
    <scope>NUCLEOTIDE SEQUENCE [LARGE SCALE GENOMIC DNA]</scope>
    <source>
        <strain evidence="1 2">AD045</strain>
    </source>
</reference>
<sequence length="52" mass="5791">MNMASSECAERTAAPEIDSESLYHMQMVNQVSLAANSQQNTVMEQVIKECIQ</sequence>
<dbReference type="Proteomes" id="UP001194696">
    <property type="component" value="Unassembled WGS sequence"/>
</dbReference>
<evidence type="ECO:0000313" key="2">
    <source>
        <dbReference type="Proteomes" id="UP001194696"/>
    </source>
</evidence>
<dbReference type="EMBL" id="JAAAIM010002669">
    <property type="protein sequence ID" value="KAG0271760.1"/>
    <property type="molecule type" value="Genomic_DNA"/>
</dbReference>
<evidence type="ECO:0000313" key="1">
    <source>
        <dbReference type="EMBL" id="KAG0271760.1"/>
    </source>
</evidence>
<protein>
    <submittedName>
        <fullName evidence="1">Uncharacterized protein</fullName>
    </submittedName>
</protein>
<gene>
    <name evidence="1" type="ORF">BGZ96_005632</name>
</gene>
<name>A0ABQ7JHT2_9FUNG</name>
<feature type="non-terminal residue" evidence="1">
    <location>
        <position position="52"/>
    </location>
</feature>
<organism evidence="1 2">
    <name type="scientific">Linnemannia gamsii</name>
    <dbReference type="NCBI Taxonomy" id="64522"/>
    <lineage>
        <taxon>Eukaryota</taxon>
        <taxon>Fungi</taxon>
        <taxon>Fungi incertae sedis</taxon>
        <taxon>Mucoromycota</taxon>
        <taxon>Mortierellomycotina</taxon>
        <taxon>Mortierellomycetes</taxon>
        <taxon>Mortierellales</taxon>
        <taxon>Mortierellaceae</taxon>
        <taxon>Linnemannia</taxon>
    </lineage>
</organism>
<comment type="caution">
    <text evidence="1">The sequence shown here is derived from an EMBL/GenBank/DDBJ whole genome shotgun (WGS) entry which is preliminary data.</text>
</comment>
<proteinExistence type="predicted"/>